<feature type="domain" description="DUF5717" evidence="1">
    <location>
        <begin position="795"/>
        <end position="1095"/>
    </location>
</feature>
<evidence type="ECO:0000259" key="2">
    <source>
        <dbReference type="Pfam" id="PF18984"/>
    </source>
</evidence>
<gene>
    <name evidence="3" type="ORF">ERS852573_00411</name>
</gene>
<dbReference type="Pfam" id="PF18984">
    <property type="entry name" value="DUF5717_N"/>
    <property type="match status" value="1"/>
</dbReference>
<dbReference type="Proteomes" id="UP000095597">
    <property type="component" value="Unassembled WGS sequence"/>
</dbReference>
<dbReference type="InterPro" id="IPR043775">
    <property type="entry name" value="DUF5717_N"/>
</dbReference>
<organism evidence="3 4">
    <name type="scientific">Dorea longicatena</name>
    <dbReference type="NCBI Taxonomy" id="88431"/>
    <lineage>
        <taxon>Bacteria</taxon>
        <taxon>Bacillati</taxon>
        <taxon>Bacillota</taxon>
        <taxon>Clostridia</taxon>
        <taxon>Lachnospirales</taxon>
        <taxon>Lachnospiraceae</taxon>
        <taxon>Dorea</taxon>
    </lineage>
</organism>
<evidence type="ECO:0000259" key="1">
    <source>
        <dbReference type="Pfam" id="PF18983"/>
    </source>
</evidence>
<sequence length="1098" mass="130861">MKNKIQKFSKGDFQLIRPDVIFDETNLVLIIGEGEVYRGSFTMRANNEGRIRGLVYSSSFRVHFKDQGFEGNPSRVEFTYDGRGLRPGHVEEGKFTIVCSGGEYELSFTAIIEKPYVMTTYGKVQSTDDFRKLAIKDFSEAGRLFRSKEFYEILKYENERTFYLYDNMRKWSLGEQAMEEFMVGIKQKECIFLTLQGEGMLFEDLTESTKGTLTLMKNTWGYMPIKIETVGDFIRVSRPEISTEDFVGNAHEIEYVVRAEKLHGGRNYGALKFVTPYETLTYEVEVLQNQEYDEDHRMPELLMAQIVKEYVGYMAGRVSRDHWVDSAIEKMVTLRKLEPLNEVYQLMLANIYLLGEKIEEAKWILENYNYNRFAIGKDPLTNCYYLYLTAKIRGDVNYEERVLDEVGKTYMRHQDSWWLLYMILNLDTRYKNPYKRLEVLEQQFEYGIHSVMFYLEAYLCYQEKPTLLKKLGTFEIQVLNFATKYRMMTKELALYISNFASQQKKYSDNLFRILERIYKMYDEPMILNTICTLLIKGNKTEKKYFFWYQKAVDSDLKIAQLYEYYMMTIDEDSAHGPLPKSLVLYFMHGNALDYKKAAYLYASLVIHEEQAGDLYLNYREQMVAFTWEQLMKRHITESLRTLYKRFCKEDEMSAERMEAMRDICYSYEVRTKVRGMKCVLVIEKDGSVRQRIPYDEKNGAIIYLYDKESRIVWESVEGRHYTDSIPYETKRLFYEPRFVDMCRKYAASTGFWNQEPEKEKPDYDKILAKGIDAFDDKDVFLVCSRRIREENYTEDDFLSYLAFEMFRRGQYDKVTLTYLAEYYCGAIGDMKRLWKVLKQYGVPSYKVSERIITQMVFAETLYKEEHIFEDYYLSDNVYFRLKQAYLAYVSREYIVYGRNLEKCVFEIIANECEEKEDLPDVCKIALLKYYSDKEYSEEMAAVLHQVIREMCEKQLVFPYYLKYPEEWLREVQLYNKVMAAYRCKPGGKVRLYYKMKQKEREELGYRAEAMMPVYENLYVKQFVLYDDESVSYYFQESGNGEMITTDKKTLETDKERIYAGKYQQLNEMTGMDSEAERKKAMLEFEEEEQMANQIFKIY</sequence>
<proteinExistence type="predicted"/>
<evidence type="ECO:0000313" key="4">
    <source>
        <dbReference type="Proteomes" id="UP000095597"/>
    </source>
</evidence>
<dbReference type="RefSeq" id="WP_055213465.1">
    <property type="nucleotide sequence ID" value="NZ_CAXSPU010000004.1"/>
</dbReference>
<dbReference type="OrthoDB" id="9758235at2"/>
<dbReference type="Pfam" id="PF18983">
    <property type="entry name" value="DUF5717"/>
    <property type="match status" value="1"/>
</dbReference>
<accession>A0A173RE47</accession>
<evidence type="ECO:0008006" key="5">
    <source>
        <dbReference type="Google" id="ProtNLM"/>
    </source>
</evidence>
<name>A0A173RE47_9FIRM</name>
<dbReference type="AlphaFoldDB" id="A0A173RE47"/>
<feature type="domain" description="DUF5717" evidence="2">
    <location>
        <begin position="1"/>
        <end position="769"/>
    </location>
</feature>
<evidence type="ECO:0000313" key="3">
    <source>
        <dbReference type="EMBL" id="CUM76213.1"/>
    </source>
</evidence>
<dbReference type="EMBL" id="CYXO01000002">
    <property type="protein sequence ID" value="CUM76213.1"/>
    <property type="molecule type" value="Genomic_DNA"/>
</dbReference>
<protein>
    <recommendedName>
        <fullName evidence="5">DUF5717 domain-containing protein</fullName>
    </recommendedName>
</protein>
<dbReference type="InterPro" id="IPR043774">
    <property type="entry name" value="DUF5717_C"/>
</dbReference>
<reference evidence="3 4" key="1">
    <citation type="submission" date="2015-09" db="EMBL/GenBank/DDBJ databases">
        <authorList>
            <consortium name="Pathogen Informatics"/>
        </authorList>
    </citation>
    <scope>NUCLEOTIDE SEQUENCE [LARGE SCALE GENOMIC DNA]</scope>
    <source>
        <strain evidence="3 4">2789STDY5834961</strain>
    </source>
</reference>